<protein>
    <submittedName>
        <fullName evidence="14">Uncharacterized protein</fullName>
    </submittedName>
</protein>
<dbReference type="PROSITE" id="PS00022">
    <property type="entry name" value="EGF_1"/>
    <property type="match status" value="2"/>
</dbReference>
<dbReference type="SMART" id="SM00327">
    <property type="entry name" value="VWA"/>
    <property type="match status" value="10"/>
</dbReference>
<gene>
    <name evidence="14" type="ORF">OFUS_LOCUS8275</name>
</gene>
<dbReference type="CDD" id="cd00054">
    <property type="entry name" value="EGF_CA"/>
    <property type="match status" value="2"/>
</dbReference>
<feature type="compositionally biased region" description="Low complexity" evidence="12">
    <location>
        <begin position="231"/>
        <end position="425"/>
    </location>
</feature>
<reference evidence="14" key="1">
    <citation type="submission" date="2022-03" db="EMBL/GenBank/DDBJ databases">
        <authorList>
            <person name="Martin C."/>
        </authorList>
    </citation>
    <scope>NUCLEOTIDE SEQUENCE</scope>
</reference>
<comment type="caution">
    <text evidence="14">The sequence shown here is derived from an EMBL/GenBank/DDBJ whole genome shotgun (WGS) entry which is preliminary data.</text>
</comment>
<accession>A0A8J1V2H8</accession>
<keyword evidence="4 11" id="KW-0245">EGF-like domain</keyword>
<dbReference type="PROSITE" id="PS00010">
    <property type="entry name" value="ASX_HYDROXYL"/>
    <property type="match status" value="2"/>
</dbReference>
<evidence type="ECO:0000256" key="8">
    <source>
        <dbReference type="ARBA" id="ARBA00023180"/>
    </source>
</evidence>
<dbReference type="Gene3D" id="3.40.50.410">
    <property type="entry name" value="von Willebrand factor, type A domain"/>
    <property type="match status" value="10"/>
</dbReference>
<keyword evidence="15" id="KW-1185">Reference proteome</keyword>
<keyword evidence="3" id="KW-0963">Cytoplasm</keyword>
<feature type="signal peptide" evidence="13">
    <location>
        <begin position="1"/>
        <end position="18"/>
    </location>
</feature>
<dbReference type="InterPro" id="IPR000742">
    <property type="entry name" value="EGF"/>
</dbReference>
<sequence length="2230" mass="241413">MSSWVLCFLFVGCSVVWAQQDACGPAEIVFMLDASGSMSELNFMTILEFTNAVIDDIDSKMTNGFTGSVHIGVLVFENDAIMKIPLWNELTKNELKSRINNIQFVPGKSSATRDAIFLMRQMHTDRGETNATKIAILVTDGNPKTGDPQPEARAAAEQGIFMFVLAITGGQIDISLLSSIATEDTSGESTYFMTVDGFGKLLNKVGWLNTGICDLTRKVEILALDPKDETTSASSTTSTSGSPVTSTSSSTSTTASPVTSTSSSTSTTASPVTSTSSSTPTTASPVTSTSSSTSTTASPVTSTSSSTPTTASPVTSTSSRTSTTASPVTSTSSSTPTTASPVTSTSSSTSTTASPVTSTSSSTSTTASPVTSTSSSTSTTASPVTSTSSSTSTTASPVTSTSSTTSTIGSTVTPASSTTSTSGPTEKPQSATTTIPQNPTVLPNAINSEFGACPGTQVDVIFLLHADPSIDPNVFQDTKILISNIADQLVFGPTNVRVGVITYSAYSLFDIKYQMNPDSFDGAEFNSALSQIDTQSHVLNGNRPDVAFAHVLDAAQFRPGVPIVAIVLTTDTNYTDSTKELIIESDIFNVGIQLYAVGVNSDSLHIDGLELLTREPNSMFIYNSSVIADVNTASELVNIIICNDPVCKDRKVDVIFVVDTTGDDAYIANMKNLVKSIVNRLDINADAAQVGLLQYDATTSQIFQLNRVRSRKRITDAVNALTRTVTETHTAVPLRIARQSMFTKANGDRNDAADIIILVTDVISGNPEHEALLLRNKGILTHVVGIGPEVMKTDLLPVVLSKEMIYEIRHPDNVSLVADMLSKTTCFADACRGIKYDIAVLLDRSSNINDANFKLIIEFLSSVANELDIGPNNTQVAMVTFADHPTIEWDLQRFINRFDLVRAIQNLSSVVTSGVTNHTRALATTTDNVFKLDKGDRPGVINLILMFSDGRSVADDSGECENEATRAKENAVLVVIGVGSYEDIANLRKISSQPSEQYAFTVETYDSLVKMRKSLFKVACTPPVCPDTQAEVAFILENSLDPDNDQFANATRLIMGTVANMHFGKSFMRAGVLTFNSTAHIEIALGDYDTTFNFTKGLQLLNNGGQGNDLTAALKKLPEFFQNARAGVPRVAILLLSRPYIPIEGNADLVQASIEALKQGMSIYALGLPGSLRSDLEKIVPGSEFVHMVNDDATKAVEYMAQYTCVEPVCRNRRADIIFLIETAIVHPSKLDGLKTFVKAVVNRLDISSTSARVGLMTYGSTPRVLLQLHDCMTKTCILATAGNITYHQAGSPNITAALDLAKREMFTPTKGDRSGVPNIIVIVTSEEALFDNLSENADTSGLLIHTVNIGTSSQPDRFTNNLGVAFHSESYSELMKLSINVTKMACYADVCKNKKYDINVVIDRSGSITQDDYILMLGFLYNTVNELNINRNKIQVAVETFADDVKVEWYLNRYNDRIEIGDAIYGLSPYINPSGSTNLNLAINKSTHEVFTVKRGDRSDVQNLLFTITDGMAKDGDPKVSADRAREISKAIIIAIGFGPEMSEQELNKIGSDPDSKYVHKVETVQDLESIRYNLLDMACGKCNGVTDIAIAIDCSGSIGVANFNLMLEFILILIDNLDINTNRDRVGVIAFSDDAKVLIQLVDFTEKESLKSEIRNIPYTLGATNTQHALKLARESLFTEQHGDRLDVPNVILLLTDGVSTVKKHFTIPEALALKQHGVSVVTLAVGNQTDERELSKIASTPELMFEVNRFSSLPSIVDLVMNAICNDENECLDTPCMNNGTCIDLVHGYMCECKSGFSGIQCERECDINVDLIFAIDRSGSIFEENFDQLKQFIIGTLVDFPISQQNTRVGVITFASNAFIEIYLDQSTDLKNLTHRVESISYTGGATNIASALQLIRFSMFRESRGDRLNVPNVLVIITDGASSVNTRDTLPQARILQNEGVHITVVGIGHELKKSELRGLATDPDRCNVMVVDDFKNLAMIRPNITKPFCYDQHHCEPNHCRNGAVCSDKLTHYVCDCVSGFTGQNCSAECPSKRDIVFILDASGSMGSETFDKILTFVKKVTDNFDIESGTQRVGLVAFASEGVIHFELDKFSSSFDLLNAIGSVEYTGGSTNTADGIAHMMTMFSTVKKIGRSDVDNLAILITDGVATVQQGVEFEEALKARDRNIHIKAIGIGSIIYEKYLEKLASKTTSETGIPDQVIIRNVNDLDNVLLRKLIDEICDRP</sequence>
<dbReference type="InterPro" id="IPR036465">
    <property type="entry name" value="vWFA_dom_sf"/>
</dbReference>
<organism evidence="14 15">
    <name type="scientific">Owenia fusiformis</name>
    <name type="common">Polychaete worm</name>
    <dbReference type="NCBI Taxonomy" id="6347"/>
    <lineage>
        <taxon>Eukaryota</taxon>
        <taxon>Metazoa</taxon>
        <taxon>Spiralia</taxon>
        <taxon>Lophotrochozoa</taxon>
        <taxon>Annelida</taxon>
        <taxon>Polychaeta</taxon>
        <taxon>Sedentaria</taxon>
        <taxon>Canalipalpata</taxon>
        <taxon>Sabellida</taxon>
        <taxon>Oweniida</taxon>
        <taxon>Oweniidae</taxon>
        <taxon>Owenia</taxon>
    </lineage>
</organism>
<comment type="caution">
    <text evidence="11">Lacks conserved residue(s) required for the propagation of feature annotation.</text>
</comment>
<comment type="subcellular location">
    <subcellularLocation>
        <location evidence="2">Cell projection</location>
    </subcellularLocation>
    <subcellularLocation>
        <location evidence="1">Cytoplasm</location>
        <location evidence="1">Cytoskeleton</location>
    </subcellularLocation>
</comment>
<evidence type="ECO:0000256" key="10">
    <source>
        <dbReference type="ARBA" id="ARBA00023273"/>
    </source>
</evidence>
<evidence type="ECO:0000256" key="5">
    <source>
        <dbReference type="ARBA" id="ARBA00022729"/>
    </source>
</evidence>
<feature type="disulfide bond" evidence="11">
    <location>
        <begin position="2023"/>
        <end position="2032"/>
    </location>
</feature>
<evidence type="ECO:0000256" key="1">
    <source>
        <dbReference type="ARBA" id="ARBA00004245"/>
    </source>
</evidence>
<evidence type="ECO:0000313" key="14">
    <source>
        <dbReference type="EMBL" id="CAH1781738.1"/>
    </source>
</evidence>
<dbReference type="PROSITE" id="PS01187">
    <property type="entry name" value="EGF_CA"/>
    <property type="match status" value="1"/>
</dbReference>
<evidence type="ECO:0000256" key="7">
    <source>
        <dbReference type="ARBA" id="ARBA00023157"/>
    </source>
</evidence>
<dbReference type="OrthoDB" id="10256829at2759"/>
<dbReference type="Gene3D" id="2.10.25.10">
    <property type="entry name" value="Laminin"/>
    <property type="match status" value="2"/>
</dbReference>
<evidence type="ECO:0000256" key="2">
    <source>
        <dbReference type="ARBA" id="ARBA00004316"/>
    </source>
</evidence>
<dbReference type="PROSITE" id="PS50234">
    <property type="entry name" value="VWFA"/>
    <property type="match status" value="10"/>
</dbReference>
<dbReference type="InterPro" id="IPR002035">
    <property type="entry name" value="VWF_A"/>
</dbReference>
<keyword evidence="8" id="KW-0325">Glycoprotein</keyword>
<keyword evidence="6" id="KW-0677">Repeat</keyword>
<evidence type="ECO:0000256" key="9">
    <source>
        <dbReference type="ARBA" id="ARBA00023212"/>
    </source>
</evidence>
<dbReference type="GO" id="GO:0042995">
    <property type="term" value="C:cell projection"/>
    <property type="evidence" value="ECO:0007669"/>
    <property type="project" value="UniProtKB-SubCell"/>
</dbReference>
<evidence type="ECO:0000256" key="4">
    <source>
        <dbReference type="ARBA" id="ARBA00022536"/>
    </source>
</evidence>
<feature type="region of interest" description="Disordered" evidence="12">
    <location>
        <begin position="227"/>
        <end position="439"/>
    </location>
</feature>
<dbReference type="InterPro" id="IPR001881">
    <property type="entry name" value="EGF-like_Ca-bd_dom"/>
</dbReference>
<name>A0A8J1V2H8_OWEFU</name>
<dbReference type="CDD" id="cd01450">
    <property type="entry name" value="vWFA_subfamily_ECM"/>
    <property type="match status" value="7"/>
</dbReference>
<dbReference type="SMART" id="SM00181">
    <property type="entry name" value="EGF"/>
    <property type="match status" value="2"/>
</dbReference>
<dbReference type="GO" id="GO:0005509">
    <property type="term" value="F:calcium ion binding"/>
    <property type="evidence" value="ECO:0007669"/>
    <property type="project" value="InterPro"/>
</dbReference>
<dbReference type="FunFam" id="2.10.25.10:FF:000318">
    <property type="entry name" value="Eyes shut homolog"/>
    <property type="match status" value="1"/>
</dbReference>
<keyword evidence="5 13" id="KW-0732">Signal</keyword>
<dbReference type="InterPro" id="IPR050525">
    <property type="entry name" value="ECM_Assembly_Org"/>
</dbReference>
<keyword evidence="10" id="KW-0966">Cell projection</keyword>
<evidence type="ECO:0000313" key="15">
    <source>
        <dbReference type="Proteomes" id="UP000749559"/>
    </source>
</evidence>
<dbReference type="SUPFAM" id="SSF53300">
    <property type="entry name" value="vWA-like"/>
    <property type="match status" value="10"/>
</dbReference>
<dbReference type="SMART" id="SM00179">
    <property type="entry name" value="EGF_CA"/>
    <property type="match status" value="2"/>
</dbReference>
<dbReference type="InterPro" id="IPR013032">
    <property type="entry name" value="EGF-like_CS"/>
</dbReference>
<evidence type="ECO:0000256" key="6">
    <source>
        <dbReference type="ARBA" id="ARBA00022737"/>
    </source>
</evidence>
<dbReference type="PRINTS" id="PR00453">
    <property type="entry name" value="VWFADOMAIN"/>
</dbReference>
<dbReference type="EMBL" id="CAIIXF020000004">
    <property type="protein sequence ID" value="CAH1781738.1"/>
    <property type="molecule type" value="Genomic_DNA"/>
</dbReference>
<feature type="chain" id="PRO_5043770091" evidence="13">
    <location>
        <begin position="19"/>
        <end position="2230"/>
    </location>
</feature>
<feature type="compositionally biased region" description="Polar residues" evidence="12">
    <location>
        <begin position="427"/>
        <end position="439"/>
    </location>
</feature>
<keyword evidence="9" id="KW-0206">Cytoskeleton</keyword>
<keyword evidence="7 11" id="KW-1015">Disulfide bond</keyword>
<feature type="disulfide bond" evidence="11">
    <location>
        <begin position="1796"/>
        <end position="1805"/>
    </location>
</feature>
<dbReference type="FunFam" id="2.10.25.10:FF:000173">
    <property type="entry name" value="Neurogenic locus notch protein 2"/>
    <property type="match status" value="1"/>
</dbReference>
<dbReference type="Pfam" id="PF12661">
    <property type="entry name" value="hEGF"/>
    <property type="match status" value="1"/>
</dbReference>
<dbReference type="GO" id="GO:0005856">
    <property type="term" value="C:cytoskeleton"/>
    <property type="evidence" value="ECO:0007669"/>
    <property type="project" value="UniProtKB-SubCell"/>
</dbReference>
<dbReference type="Pfam" id="PF00092">
    <property type="entry name" value="VWA"/>
    <property type="match status" value="10"/>
</dbReference>
<evidence type="ECO:0000256" key="3">
    <source>
        <dbReference type="ARBA" id="ARBA00022490"/>
    </source>
</evidence>
<evidence type="ECO:0000256" key="13">
    <source>
        <dbReference type="SAM" id="SignalP"/>
    </source>
</evidence>
<dbReference type="InterPro" id="IPR000152">
    <property type="entry name" value="EGF-type_Asp/Asn_hydroxyl_site"/>
</dbReference>
<dbReference type="CDD" id="cd00198">
    <property type="entry name" value="vWFA"/>
    <property type="match status" value="1"/>
</dbReference>
<dbReference type="PROSITE" id="PS50026">
    <property type="entry name" value="EGF_3"/>
    <property type="match status" value="2"/>
</dbReference>
<evidence type="ECO:0000256" key="11">
    <source>
        <dbReference type="PROSITE-ProRule" id="PRU00076"/>
    </source>
</evidence>
<dbReference type="PANTHER" id="PTHR24020">
    <property type="entry name" value="COLLAGEN ALPHA"/>
    <property type="match status" value="1"/>
</dbReference>
<proteinExistence type="predicted"/>
<dbReference type="Pfam" id="PF00008">
    <property type="entry name" value="EGF"/>
    <property type="match status" value="1"/>
</dbReference>
<dbReference type="InterPro" id="IPR018097">
    <property type="entry name" value="EGF_Ca-bd_CS"/>
</dbReference>
<dbReference type="Proteomes" id="UP000749559">
    <property type="component" value="Unassembled WGS sequence"/>
</dbReference>
<dbReference type="PANTHER" id="PTHR24020:SF84">
    <property type="entry name" value="VWFA DOMAIN-CONTAINING PROTEIN"/>
    <property type="match status" value="1"/>
</dbReference>
<evidence type="ECO:0000256" key="12">
    <source>
        <dbReference type="SAM" id="MobiDB-lite"/>
    </source>
</evidence>